<dbReference type="FunFam" id="3.30.559.30:FF:000006">
    <property type="entry name" value="Yersiniabactin polyketide/non-ribosomal peptide synthetase"/>
    <property type="match status" value="1"/>
</dbReference>
<dbReference type="InterPro" id="IPR010071">
    <property type="entry name" value="AA_adenyl_dom"/>
</dbReference>
<dbReference type="InterPro" id="IPR045851">
    <property type="entry name" value="AMP-bd_C_sf"/>
</dbReference>
<dbReference type="NCBIfam" id="TIGR01733">
    <property type="entry name" value="AA-adenyl-dom"/>
    <property type="match status" value="1"/>
</dbReference>
<dbReference type="InterPro" id="IPR009081">
    <property type="entry name" value="PP-bd_ACP"/>
</dbReference>
<dbReference type="InterPro" id="IPR042099">
    <property type="entry name" value="ANL_N_sf"/>
</dbReference>
<feature type="domain" description="Carrier" evidence="7">
    <location>
        <begin position="1019"/>
        <end position="1096"/>
    </location>
</feature>
<evidence type="ECO:0000259" key="7">
    <source>
        <dbReference type="PROSITE" id="PS50075"/>
    </source>
</evidence>
<keyword evidence="4" id="KW-0597">Phosphoprotein</keyword>
<dbReference type="InterPro" id="IPR025110">
    <property type="entry name" value="AMP-bd_C"/>
</dbReference>
<dbReference type="HOGENOM" id="CLU_000022_2_15_6"/>
<accession>A0A0H2Z6N9</accession>
<dbReference type="SUPFAM" id="SSF52777">
    <property type="entry name" value="CoA-dependent acyltransferases"/>
    <property type="match status" value="2"/>
</dbReference>
<gene>
    <name evidence="8" type="ordered locus">PA14_54930</name>
</gene>
<dbReference type="KEGG" id="pau:PA14_54930"/>
<dbReference type="InterPro" id="IPR020845">
    <property type="entry name" value="AMP-binding_CS"/>
</dbReference>
<dbReference type="FunFam" id="3.30.559.10:FF:000023">
    <property type="entry name" value="Non-ribosomal peptide synthetase"/>
    <property type="match status" value="1"/>
</dbReference>
<dbReference type="PROSITE" id="PS00012">
    <property type="entry name" value="PHOSPHOPANTETHEINE"/>
    <property type="match status" value="1"/>
</dbReference>
<dbReference type="GO" id="GO:0016874">
    <property type="term" value="F:ligase activity"/>
    <property type="evidence" value="ECO:0007669"/>
    <property type="project" value="UniProtKB-KW"/>
</dbReference>
<dbReference type="Pfam" id="PF00550">
    <property type="entry name" value="PP-binding"/>
    <property type="match status" value="1"/>
</dbReference>
<organism evidence="8 9">
    <name type="scientific">Pseudomonas aeruginosa (strain UCBPP-PA14)</name>
    <dbReference type="NCBI Taxonomy" id="208963"/>
    <lineage>
        <taxon>Bacteria</taxon>
        <taxon>Pseudomonadati</taxon>
        <taxon>Pseudomonadota</taxon>
        <taxon>Gammaproteobacteria</taxon>
        <taxon>Pseudomonadales</taxon>
        <taxon>Pseudomonadaceae</taxon>
        <taxon>Pseudomonas</taxon>
    </lineage>
</organism>
<comment type="cofactor">
    <cofactor evidence="1">
        <name>pantetheine 4'-phosphate</name>
        <dbReference type="ChEBI" id="CHEBI:47942"/>
    </cofactor>
</comment>
<dbReference type="Gene3D" id="3.40.50.12780">
    <property type="entry name" value="N-terminal domain of ligase-like"/>
    <property type="match status" value="1"/>
</dbReference>
<dbReference type="CDD" id="cd12114">
    <property type="entry name" value="A_NRPS_TlmIV_like"/>
    <property type="match status" value="1"/>
</dbReference>
<dbReference type="InterPro" id="IPR000873">
    <property type="entry name" value="AMP-dep_synth/lig_dom"/>
</dbReference>
<sequence length="1113" mass="122902">MRLVNDWRREGIALTFAQLIERPYLKHWLQLLETVRPNAPTETAAWQPDSLEASTPIDGAEAFGLTDVQYAYWVGRQDGQPLGGVGCHAYLELEGRGIDPSRLEGGWQQLFRQHAMLRTRFGTDGTQCVCEDLAAPPLRTHDFRHLAANEAEARLLAVRDRLSHRRLDVAIGEVAGLELSLLPGGGTCIHFDIDLLVADVQSLHILLRDLAAAYQGQALRADPDWRFSQYLNSEARRGAEQVDIAQKYWQDSLAKLPPGPQLPLVKTPENVVRPRFVRRRHQLPSETWQTLRRLAARNGVTPAMMLLSAYAEVLGRWSQEPEFSLNLPLFDRRTDHPGVEHVVADFTNLLLLRCDCRHAASFSDRTHELQRQFHRDVAHSSYSAVNVQRDMVKHGFAEGVMAPVVFACNLGTPLLTPECKTTLGRLRYMVSQTPQVWLDHQVYEDEEGLLLAWDAVEELFPEGVVDDMFSAYCNLLEWLAQDATHWQQLMPWVRRSHEQDIRTAAVVDNGIVTDASLHQRMFNVAATMPDRVAVVLDGGVLSYGELARRALQVAALLHRHGIEPGEPVAISLPRGLDQVTAVFGVLAAGACYVPVGMSQPAARQARIHETAGIRWVLTDSSGVVMATREGTTRLDVASAWHIDPPSEYQPVRADSSAYIIFTSGSTGEPKGVEVTHAAAANTIDVLNARYGVGPDSRVLAVSSLDFDLSVYDLFGVLGVGGAVVLLDEDHRRDAAAWLELIHQHRVTLWNSVPVLLDMLLVMAAEDPRPLPFEQVFLSGDWIGLDLPGRLFAKTSGSTKLVAMGGATEAAIWSNAFDVTLPLPAHWRSIPYGRPLANQRYRVVDAQGRDCPDWVTGELWIGGAGVALGYRGDPAQTAERFVDYNGERWYRTGDLGRYWPDGNLEFLGRRDHQVKVRGHRIELGEIEAALSALPGVARAVAVTIGKPVALAAAFVPTDPTTQPRTDELLAALRQLLPDYMVPTHLQAIDTLPLSGNGKVDRQALVALLATQASTRAAYDPPQPGLECEVADIWREVLQCTPLSRTDDFFLIGGDSLRATQIVQLLHSRRISPAPVPLFVLFSSPTIAALAHHIRGQWQALSMTGAEDSIEEGIL</sequence>
<dbReference type="InterPro" id="IPR023213">
    <property type="entry name" value="CAT-like_dom_sf"/>
</dbReference>
<evidence type="ECO:0000256" key="3">
    <source>
        <dbReference type="ARBA" id="ARBA00022450"/>
    </source>
</evidence>
<keyword evidence="5" id="KW-0436">Ligase</keyword>
<dbReference type="Gene3D" id="3.30.559.30">
    <property type="entry name" value="Nonribosomal peptide synthetase, condensation domain"/>
    <property type="match status" value="1"/>
</dbReference>
<dbReference type="InterPro" id="IPR006162">
    <property type="entry name" value="Ppantetheine_attach_site"/>
</dbReference>
<evidence type="ECO:0000256" key="2">
    <source>
        <dbReference type="ARBA" id="ARBA00004924"/>
    </source>
</evidence>
<dbReference type="Proteomes" id="UP000000653">
    <property type="component" value="Chromosome"/>
</dbReference>
<dbReference type="InterPro" id="IPR001242">
    <property type="entry name" value="Condensation_dom"/>
</dbReference>
<dbReference type="AlphaFoldDB" id="A0A0H2Z6N9"/>
<evidence type="ECO:0000256" key="1">
    <source>
        <dbReference type="ARBA" id="ARBA00001957"/>
    </source>
</evidence>
<comment type="pathway">
    <text evidence="2">Siderophore biosynthesis.</text>
</comment>
<dbReference type="BioCyc" id="PAER208963:G1G74-4627-MONOMER"/>
<dbReference type="PANTHER" id="PTHR45527">
    <property type="entry name" value="NONRIBOSOMAL PEPTIDE SYNTHETASE"/>
    <property type="match status" value="1"/>
</dbReference>
<evidence type="ECO:0000256" key="6">
    <source>
        <dbReference type="ARBA" id="ARBA00029454"/>
    </source>
</evidence>
<protein>
    <submittedName>
        <fullName evidence="8">Putative non-ribosomal peptide synthetase</fullName>
    </submittedName>
</protein>
<dbReference type="Pfam" id="PF13193">
    <property type="entry name" value="AMP-binding_C"/>
    <property type="match status" value="1"/>
</dbReference>
<evidence type="ECO:0000313" key="9">
    <source>
        <dbReference type="Proteomes" id="UP000000653"/>
    </source>
</evidence>
<proteinExistence type="inferred from homology"/>
<dbReference type="GO" id="GO:0043041">
    <property type="term" value="P:amino acid activation for nonribosomal peptide biosynthetic process"/>
    <property type="evidence" value="ECO:0007669"/>
    <property type="project" value="TreeGrafter"/>
</dbReference>
<evidence type="ECO:0000313" key="8">
    <source>
        <dbReference type="EMBL" id="ABJ09870.1"/>
    </source>
</evidence>
<evidence type="ECO:0000256" key="4">
    <source>
        <dbReference type="ARBA" id="ARBA00022553"/>
    </source>
</evidence>
<dbReference type="PROSITE" id="PS00455">
    <property type="entry name" value="AMP_BINDING"/>
    <property type="match status" value="1"/>
</dbReference>
<dbReference type="InterPro" id="IPR036736">
    <property type="entry name" value="ACP-like_sf"/>
</dbReference>
<dbReference type="EMBL" id="CP000438">
    <property type="protein sequence ID" value="ABJ09870.1"/>
    <property type="molecule type" value="Genomic_DNA"/>
</dbReference>
<comment type="similarity">
    <text evidence="6">Belongs to the NRP synthetase family.</text>
</comment>
<dbReference type="Pfam" id="PF00501">
    <property type="entry name" value="AMP-binding"/>
    <property type="match status" value="1"/>
</dbReference>
<dbReference type="PANTHER" id="PTHR45527:SF10">
    <property type="entry name" value="PYOCHELIN SYNTHASE PCHF"/>
    <property type="match status" value="1"/>
</dbReference>
<dbReference type="Gene3D" id="3.30.300.30">
    <property type="match status" value="1"/>
</dbReference>
<dbReference type="GO" id="GO:0044550">
    <property type="term" value="P:secondary metabolite biosynthetic process"/>
    <property type="evidence" value="ECO:0007669"/>
    <property type="project" value="TreeGrafter"/>
</dbReference>
<dbReference type="PROSITE" id="PS50075">
    <property type="entry name" value="CARRIER"/>
    <property type="match status" value="1"/>
</dbReference>
<dbReference type="FunFam" id="3.40.50.12780:FF:000012">
    <property type="entry name" value="Non-ribosomal peptide synthetase"/>
    <property type="match status" value="1"/>
</dbReference>
<dbReference type="Pfam" id="PF00668">
    <property type="entry name" value="Condensation"/>
    <property type="match status" value="1"/>
</dbReference>
<dbReference type="Gene3D" id="3.30.559.10">
    <property type="entry name" value="Chloramphenicol acetyltransferase-like domain"/>
    <property type="match status" value="1"/>
</dbReference>
<reference evidence="8 9" key="1">
    <citation type="journal article" date="2006" name="Genome Biol.">
        <title>Genomic analysis reveals that Pseudomonas aeruginosa virulence is combinatorial.</title>
        <authorList>
            <person name="Lee D.G."/>
            <person name="Urbach J.M."/>
            <person name="Wu G."/>
            <person name="Liberati N.T."/>
            <person name="Feinbaum R.L."/>
            <person name="Miyata S."/>
            <person name="Diggins L.T."/>
            <person name="He J."/>
            <person name="Saucier M."/>
            <person name="Deziel E."/>
            <person name="Friedman L."/>
            <person name="Li L."/>
            <person name="Grills G."/>
            <person name="Montgomery K."/>
            <person name="Kucherlapati R."/>
            <person name="Rahme L.G."/>
            <person name="Ausubel F.M."/>
        </authorList>
    </citation>
    <scope>NUCLEOTIDE SEQUENCE [LARGE SCALE GENOMIC DNA]</scope>
    <source>
        <strain evidence="8 9">UCBPP-PA14</strain>
    </source>
</reference>
<dbReference type="InterPro" id="IPR057737">
    <property type="entry name" value="Condensation_MtbB-like"/>
</dbReference>
<dbReference type="SUPFAM" id="SSF56801">
    <property type="entry name" value="Acetyl-CoA synthetase-like"/>
    <property type="match status" value="1"/>
</dbReference>
<name>A0A0H2Z6N9_PSEAB</name>
<dbReference type="SUPFAM" id="SSF47336">
    <property type="entry name" value="ACP-like"/>
    <property type="match status" value="1"/>
</dbReference>
<dbReference type="GO" id="GO:0005737">
    <property type="term" value="C:cytoplasm"/>
    <property type="evidence" value="ECO:0007669"/>
    <property type="project" value="TreeGrafter"/>
</dbReference>
<keyword evidence="3" id="KW-0596">Phosphopantetheine</keyword>
<evidence type="ECO:0000256" key="5">
    <source>
        <dbReference type="ARBA" id="ARBA00022598"/>
    </source>
</evidence>
<dbReference type="Gene3D" id="1.10.1200.10">
    <property type="entry name" value="ACP-like"/>
    <property type="match status" value="2"/>
</dbReference>
<dbReference type="GO" id="GO:0031177">
    <property type="term" value="F:phosphopantetheine binding"/>
    <property type="evidence" value="ECO:0007669"/>
    <property type="project" value="TreeGrafter"/>
</dbReference>
<dbReference type="CDD" id="cd19535">
    <property type="entry name" value="Cyc_NRPS"/>
    <property type="match status" value="1"/>
</dbReference>